<protein>
    <recommendedName>
        <fullName evidence="17">Ig-like domain-containing protein</fullName>
    </recommendedName>
</protein>
<evidence type="ECO:0000256" key="4">
    <source>
        <dbReference type="ARBA" id="ARBA00022734"/>
    </source>
</evidence>
<keyword evidence="7 15" id="KW-1133">Transmembrane helix</keyword>
<feature type="region of interest" description="Disordered" evidence="14">
    <location>
        <begin position="680"/>
        <end position="709"/>
    </location>
</feature>
<evidence type="ECO:0000313" key="18">
    <source>
        <dbReference type="Ensembl" id="ENSMFAP00000024085.2"/>
    </source>
</evidence>
<name>A0A2K5VH40_MACFA</name>
<reference evidence="18" key="2">
    <citation type="submission" date="2025-08" db="UniProtKB">
        <authorList>
            <consortium name="Ensembl"/>
        </authorList>
    </citation>
    <scope>IDENTIFICATION</scope>
</reference>
<keyword evidence="5" id="KW-0677">Repeat</keyword>
<keyword evidence="8 15" id="KW-0472">Membrane</keyword>
<dbReference type="Ensembl" id="ENSMFAT00000032223.2">
    <property type="protein sequence ID" value="ENSMFAP00000024085.2"/>
    <property type="gene ID" value="ENSMFAG00000036756.2"/>
</dbReference>
<dbReference type="Pfam" id="PF00047">
    <property type="entry name" value="ig"/>
    <property type="match status" value="1"/>
</dbReference>
<keyword evidence="6" id="KW-0130">Cell adhesion</keyword>
<evidence type="ECO:0000256" key="7">
    <source>
        <dbReference type="ARBA" id="ARBA00022989"/>
    </source>
</evidence>
<feature type="domain" description="Ig-like" evidence="17">
    <location>
        <begin position="495"/>
        <end position="576"/>
    </location>
</feature>
<evidence type="ECO:0000256" key="1">
    <source>
        <dbReference type="ARBA" id="ARBA00004479"/>
    </source>
</evidence>
<organism evidence="18 19">
    <name type="scientific">Macaca fascicularis</name>
    <name type="common">Crab-eating macaque</name>
    <name type="synonym">Cynomolgus monkey</name>
    <dbReference type="NCBI Taxonomy" id="9541"/>
    <lineage>
        <taxon>Eukaryota</taxon>
        <taxon>Metazoa</taxon>
        <taxon>Chordata</taxon>
        <taxon>Craniata</taxon>
        <taxon>Vertebrata</taxon>
        <taxon>Euteleostomi</taxon>
        <taxon>Mammalia</taxon>
        <taxon>Eutheria</taxon>
        <taxon>Euarchontoglires</taxon>
        <taxon>Primates</taxon>
        <taxon>Haplorrhini</taxon>
        <taxon>Catarrhini</taxon>
        <taxon>Cercopithecidae</taxon>
        <taxon>Cercopithecinae</taxon>
        <taxon>Macaca</taxon>
    </lineage>
</organism>
<keyword evidence="2 15" id="KW-0812">Transmembrane</keyword>
<dbReference type="PANTHER" id="PTHR12035">
    <property type="entry name" value="SIALIC ACID BINDING IMMUNOGLOBULIN-LIKE LECTIN"/>
    <property type="match status" value="1"/>
</dbReference>
<evidence type="ECO:0000256" key="2">
    <source>
        <dbReference type="ARBA" id="ARBA00022692"/>
    </source>
</evidence>
<evidence type="ECO:0000256" key="3">
    <source>
        <dbReference type="ARBA" id="ARBA00022729"/>
    </source>
</evidence>
<comment type="similarity">
    <text evidence="12">Belongs to the immunoglobulin superfamily. IgLON family.</text>
</comment>
<evidence type="ECO:0000256" key="16">
    <source>
        <dbReference type="SAM" id="SignalP"/>
    </source>
</evidence>
<evidence type="ECO:0000256" key="12">
    <source>
        <dbReference type="ARBA" id="ARBA00037995"/>
    </source>
</evidence>
<evidence type="ECO:0000256" key="14">
    <source>
        <dbReference type="SAM" id="MobiDB-lite"/>
    </source>
</evidence>
<evidence type="ECO:0000256" key="6">
    <source>
        <dbReference type="ARBA" id="ARBA00022889"/>
    </source>
</evidence>
<sequence length="761" mass="84109">MALPLLWLGLLSQVLMEIKKIPVEEGLCTTIPCAFEFPKELPSNSMIMGYWLNKNVSSLVATNKPNATVGDNTKDRFSMTGNLDEEDCTLLIHDILKGNSATYLFYADLGEQKSAFLGENIKLFVSDLTQKPELHIPEILLAEKPVTLNCTLKGTCKEIKALFRSRKNPAVSSSSSSVPHFILRPEDHGNTLGCHLNFSLANVTRSSLVKLQVVSPPRLFNSSCSLEKTVLCSCSFHGIPTPSVQWWMGGVPVDVNSMDNIPRVTSSTRVPWANSTINLIGEPEIVMRLRCEGKNQYGIHTSSFFLIPNKKSVSSMFVKGLIQGIVYGAIAFSLLFFCLVLLLMKMLNWWEEHQSPKTKEGLTLKKPELLEEPEVPSMPEADIPPDRAGGLLSQSLEFNSPADNYTVCEGDNATLSCFIDEHVTRVAWLNRSNILYAGNDRWTSDPRVRLLINTPEEFSILITEVGLGDEGLYTCSFQTRHQPYTTQVYLIVHVPARIVNISSPVTVNEGGSVNLLCLAVGRPEPTVTWRQLRDGFTSEGEILEISDIQRGQAGEYECVTHNGVNSAPDSRRVLVTVNYPPTITDVTSARTALGRAALLRCEAMAVPPADFQWYKDDRLLSSGTAEGLKVQTERTRSMLLFANVSARHYGNYTCRAANRLGASSASMRLLRASLGWAGRGGARGRGRGGAREVETPGPPLRLAPELRRRTPRLKSNARNRFMQSIFIERQLRVGRGGHSCAQKKQGLGIPRAYSLVGVEKQ</sequence>
<dbReference type="InterPro" id="IPR051036">
    <property type="entry name" value="SIGLEC"/>
</dbReference>
<feature type="domain" description="Ig-like" evidence="17">
    <location>
        <begin position="581"/>
        <end position="670"/>
    </location>
</feature>
<feature type="domain" description="Ig-like" evidence="17">
    <location>
        <begin position="373"/>
        <end position="485"/>
    </location>
</feature>
<feature type="signal peptide" evidence="16">
    <location>
        <begin position="1"/>
        <end position="16"/>
    </location>
</feature>
<feature type="chain" id="PRO_5031118801" description="Ig-like domain-containing protein" evidence="16">
    <location>
        <begin position="17"/>
        <end position="761"/>
    </location>
</feature>
<dbReference type="InterPro" id="IPR013151">
    <property type="entry name" value="Immunoglobulin_dom"/>
</dbReference>
<keyword evidence="3 16" id="KW-0732">Signal</keyword>
<evidence type="ECO:0000259" key="17">
    <source>
        <dbReference type="PROSITE" id="PS50835"/>
    </source>
</evidence>
<evidence type="ECO:0000256" key="11">
    <source>
        <dbReference type="ARBA" id="ARBA00023319"/>
    </source>
</evidence>
<dbReference type="SMART" id="SM00409">
    <property type="entry name" value="IG"/>
    <property type="match status" value="4"/>
</dbReference>
<dbReference type="VEuPathDB" id="HostDB:ENSMFAG00000043648"/>
<keyword evidence="4" id="KW-0430">Lectin</keyword>
<evidence type="ECO:0000256" key="9">
    <source>
        <dbReference type="ARBA" id="ARBA00023157"/>
    </source>
</evidence>
<dbReference type="PROSITE" id="PS50835">
    <property type="entry name" value="IG_LIKE"/>
    <property type="match status" value="3"/>
</dbReference>
<dbReference type="GO" id="GO:0007155">
    <property type="term" value="P:cell adhesion"/>
    <property type="evidence" value="ECO:0007669"/>
    <property type="project" value="UniProtKB-KW"/>
</dbReference>
<keyword evidence="10" id="KW-0325">Glycoprotein</keyword>
<proteinExistence type="inferred from homology"/>
<reference evidence="18" key="3">
    <citation type="submission" date="2025-09" db="UniProtKB">
        <authorList>
            <consortium name="Ensembl"/>
        </authorList>
    </citation>
    <scope>IDENTIFICATION</scope>
</reference>
<reference evidence="18 19" key="1">
    <citation type="submission" date="2013-03" db="EMBL/GenBank/DDBJ databases">
        <authorList>
            <person name="Warren W."/>
            <person name="Wilson R.K."/>
        </authorList>
    </citation>
    <scope>NUCLEOTIDE SEQUENCE</scope>
</reference>
<dbReference type="Bgee" id="ENSMFAG00000036756">
    <property type="expression patterns" value="Expressed in bone marrow and 4 other cell types or tissues"/>
</dbReference>
<dbReference type="InterPro" id="IPR007110">
    <property type="entry name" value="Ig-like_dom"/>
</dbReference>
<dbReference type="FunFam" id="2.60.40.10:FF:000013">
    <property type="entry name" value="cell adhesion molecule 1 isoform X1"/>
    <property type="match status" value="1"/>
</dbReference>
<dbReference type="FunFam" id="2.60.40.10:FF:000305">
    <property type="entry name" value="neurotrimin isoform X2"/>
    <property type="match status" value="1"/>
</dbReference>
<keyword evidence="9" id="KW-1015">Disulfide bond</keyword>
<evidence type="ECO:0000256" key="8">
    <source>
        <dbReference type="ARBA" id="ARBA00023136"/>
    </source>
</evidence>
<evidence type="ECO:0000256" key="5">
    <source>
        <dbReference type="ARBA" id="ARBA00022737"/>
    </source>
</evidence>
<dbReference type="GO" id="GO:0030246">
    <property type="term" value="F:carbohydrate binding"/>
    <property type="evidence" value="ECO:0007669"/>
    <property type="project" value="UniProtKB-KW"/>
</dbReference>
<dbReference type="Pfam" id="PF13927">
    <property type="entry name" value="Ig_3"/>
    <property type="match status" value="2"/>
</dbReference>
<comment type="subcellular location">
    <subcellularLocation>
        <location evidence="1">Membrane</location>
        <topology evidence="1">Single-pass type I membrane protein</topology>
    </subcellularLocation>
</comment>
<evidence type="ECO:0000256" key="10">
    <source>
        <dbReference type="ARBA" id="ARBA00023180"/>
    </source>
</evidence>
<evidence type="ECO:0000256" key="15">
    <source>
        <dbReference type="SAM" id="Phobius"/>
    </source>
</evidence>
<keyword evidence="19" id="KW-1185">Reference proteome</keyword>
<dbReference type="SMART" id="SM00408">
    <property type="entry name" value="IGc2"/>
    <property type="match status" value="3"/>
</dbReference>
<dbReference type="GO" id="GO:0033691">
    <property type="term" value="F:sialic acid binding"/>
    <property type="evidence" value="ECO:0007669"/>
    <property type="project" value="TreeGrafter"/>
</dbReference>
<dbReference type="InterPro" id="IPR036179">
    <property type="entry name" value="Ig-like_dom_sf"/>
</dbReference>
<evidence type="ECO:0000256" key="13">
    <source>
        <dbReference type="ARBA" id="ARBA00038361"/>
    </source>
</evidence>
<dbReference type="Proteomes" id="UP000233100">
    <property type="component" value="Chromosome 19"/>
</dbReference>
<dbReference type="PANTHER" id="PTHR12035:SF113">
    <property type="entry name" value="RIKEN CDNA 4931406B18 GENE"/>
    <property type="match status" value="1"/>
</dbReference>
<comment type="similarity">
    <text evidence="13">Belongs to the immunoglobulin superfamily. SIGLEC (sialic acid binding Ig-like lectin) family.</text>
</comment>
<dbReference type="GeneTree" id="ENSGT00940000160467"/>
<dbReference type="GO" id="GO:0008038">
    <property type="term" value="P:neuron recognition"/>
    <property type="evidence" value="ECO:0007669"/>
    <property type="project" value="UniProtKB-ARBA"/>
</dbReference>
<dbReference type="SUPFAM" id="SSF48726">
    <property type="entry name" value="Immunoglobulin"/>
    <property type="match status" value="6"/>
</dbReference>
<dbReference type="AlphaFoldDB" id="A0A2K5VH40"/>
<accession>A0A2K5VH40</accession>
<dbReference type="InterPro" id="IPR003598">
    <property type="entry name" value="Ig_sub2"/>
</dbReference>
<evidence type="ECO:0000313" key="19">
    <source>
        <dbReference type="Proteomes" id="UP000233100"/>
    </source>
</evidence>
<dbReference type="GO" id="GO:0005886">
    <property type="term" value="C:plasma membrane"/>
    <property type="evidence" value="ECO:0007669"/>
    <property type="project" value="TreeGrafter"/>
</dbReference>
<dbReference type="InterPro" id="IPR003599">
    <property type="entry name" value="Ig_sub"/>
</dbReference>
<dbReference type="InterPro" id="IPR013783">
    <property type="entry name" value="Ig-like_fold"/>
</dbReference>
<keyword evidence="11" id="KW-0393">Immunoglobulin domain</keyword>
<dbReference type="Gene3D" id="2.60.40.10">
    <property type="entry name" value="Immunoglobulins"/>
    <property type="match status" value="5"/>
</dbReference>
<feature type="transmembrane region" description="Helical" evidence="15">
    <location>
        <begin position="324"/>
        <end position="344"/>
    </location>
</feature>